<dbReference type="EMBL" id="CH474062">
    <property type="protein sequence ID" value="EDL85108.1"/>
    <property type="molecule type" value="Genomic_DNA"/>
</dbReference>
<sequence length="148" mass="16054">MTNDSMLTHSTGECLKSVCGDRKFFQVQRILKSFELCSDNMWGCAECFMATSYMSLGPQGPAFATLHHTPQSSLSMVSAHWLTAALVSAGSNALLSRVHLGPWLVSFPSLPLLVCMVTSRHRAVRTKVAEVGEALTLKKGSAQHGNRS</sequence>
<reference evidence="1 2" key="1">
    <citation type="submission" date="2005-09" db="EMBL/GenBank/DDBJ databases">
        <authorList>
            <person name="Mural R.J."/>
            <person name="Li P.W."/>
            <person name="Adams M.D."/>
            <person name="Amanatides P.G."/>
            <person name="Baden-Tillson H."/>
            <person name="Barnstead M."/>
            <person name="Chin S.H."/>
            <person name="Dew I."/>
            <person name="Evans C.A."/>
            <person name="Ferriera S."/>
            <person name="Flanigan M."/>
            <person name="Fosler C."/>
            <person name="Glodek A."/>
            <person name="Gu Z."/>
            <person name="Holt R.A."/>
            <person name="Jennings D."/>
            <person name="Kraft C.L."/>
            <person name="Lu F."/>
            <person name="Nguyen T."/>
            <person name="Nusskern D.R."/>
            <person name="Pfannkoch C.M."/>
            <person name="Sitter C."/>
            <person name="Sutton G.G."/>
            <person name="Venter J.C."/>
            <person name="Wang Z."/>
            <person name="Woodage T."/>
            <person name="Zheng X.H."/>
            <person name="Zhong F."/>
        </authorList>
    </citation>
    <scope>NUCLEOTIDE SEQUENCE [LARGE SCALE GENOMIC DNA]</scope>
    <source>
        <strain>BN</strain>
        <strain evidence="2">Sprague-Dawley</strain>
    </source>
</reference>
<gene>
    <name evidence="1" type="ORF">rCG_40843</name>
</gene>
<protein>
    <submittedName>
        <fullName evidence="1">RCG40843, isoform CRA_a</fullName>
    </submittedName>
</protein>
<proteinExistence type="predicted"/>
<evidence type="ECO:0000313" key="2">
    <source>
        <dbReference type="Proteomes" id="UP000234681"/>
    </source>
</evidence>
<dbReference type="AlphaFoldDB" id="A6KL08"/>
<organism evidence="1 2">
    <name type="scientific">Rattus norvegicus</name>
    <name type="common">Rat</name>
    <dbReference type="NCBI Taxonomy" id="10116"/>
    <lineage>
        <taxon>Eukaryota</taxon>
        <taxon>Metazoa</taxon>
        <taxon>Chordata</taxon>
        <taxon>Craniata</taxon>
        <taxon>Vertebrata</taxon>
        <taxon>Euteleostomi</taxon>
        <taxon>Mammalia</taxon>
        <taxon>Eutheria</taxon>
        <taxon>Euarchontoglires</taxon>
        <taxon>Glires</taxon>
        <taxon>Rodentia</taxon>
        <taxon>Myomorpha</taxon>
        <taxon>Muroidea</taxon>
        <taxon>Muridae</taxon>
        <taxon>Murinae</taxon>
        <taxon>Rattus</taxon>
    </lineage>
</organism>
<evidence type="ECO:0000313" key="1">
    <source>
        <dbReference type="EMBL" id="EDL85108.1"/>
    </source>
</evidence>
<accession>A6KL08</accession>
<dbReference type="Proteomes" id="UP000234681">
    <property type="component" value="Chromosome 3"/>
</dbReference>
<name>A6KL08_RAT</name>